<evidence type="ECO:0000313" key="10">
    <source>
        <dbReference type="EMBL" id="QMW93224.1"/>
    </source>
</evidence>
<dbReference type="Proteomes" id="UP000321089">
    <property type="component" value="Unassembled WGS sequence"/>
</dbReference>
<organism evidence="9 11">
    <name type="scientific">Clostridium butyricum</name>
    <dbReference type="NCBI Taxonomy" id="1492"/>
    <lineage>
        <taxon>Bacteria</taxon>
        <taxon>Bacillati</taxon>
        <taxon>Bacillota</taxon>
        <taxon>Clostridia</taxon>
        <taxon>Eubacteriales</taxon>
        <taxon>Clostridiaceae</taxon>
        <taxon>Clostridium</taxon>
    </lineage>
</organism>
<accession>A0A0A6PXX6</accession>
<protein>
    <submittedName>
        <fullName evidence="10">DUF350 domain-containing protein</fullName>
    </submittedName>
</protein>
<reference evidence="9 11" key="1">
    <citation type="submission" date="2016-01" db="EMBL/GenBank/DDBJ databases">
        <title>Characterization of the Clostridium difficile lineages that are prevalent in Hong Kong and China.</title>
        <authorList>
            <person name="Kwok J.S.-L."/>
            <person name="Lam W.-Y."/>
            <person name="Ip M."/>
            <person name="Chan T.-F."/>
            <person name="Hawkey P.M."/>
            <person name="Tsui S.K.-W."/>
        </authorList>
    </citation>
    <scope>NUCLEOTIDE SEQUENCE [LARGE SCALE GENOMIC DNA]</scope>
    <source>
        <strain evidence="9 11">300064</strain>
    </source>
</reference>
<comment type="subcellular location">
    <subcellularLocation>
        <location evidence="1">Cell membrane</location>
        <topology evidence="1">Multi-pass membrane protein</topology>
    </subcellularLocation>
</comment>
<dbReference type="EMBL" id="LRDH01000132">
    <property type="protein sequence ID" value="PPV12827.1"/>
    <property type="molecule type" value="Genomic_DNA"/>
</dbReference>
<feature type="transmembrane region" description="Helical" evidence="7">
    <location>
        <begin position="6"/>
        <end position="29"/>
    </location>
</feature>
<evidence type="ECO:0000313" key="8">
    <source>
        <dbReference type="EMBL" id="GEQ20717.1"/>
    </source>
</evidence>
<gene>
    <name evidence="9" type="ORF">AWN73_17735</name>
    <name evidence="8" type="ORF">CBU02nite_12230</name>
    <name evidence="10" type="ORF">FF104_20150</name>
</gene>
<dbReference type="Pfam" id="PF03994">
    <property type="entry name" value="DUF350"/>
    <property type="match status" value="1"/>
</dbReference>
<dbReference type="Proteomes" id="UP000515243">
    <property type="component" value="Chromosome 2"/>
</dbReference>
<dbReference type="GO" id="GO:0005886">
    <property type="term" value="C:plasma membrane"/>
    <property type="evidence" value="ECO:0007669"/>
    <property type="project" value="UniProtKB-SubCell"/>
</dbReference>
<evidence type="ECO:0000313" key="13">
    <source>
        <dbReference type="Proteomes" id="UP000515243"/>
    </source>
</evidence>
<evidence type="ECO:0000256" key="2">
    <source>
        <dbReference type="ARBA" id="ARBA00005779"/>
    </source>
</evidence>
<keyword evidence="3" id="KW-1003">Cell membrane</keyword>
<sequence>MNNFTFDIMLSIVFGIIGIILLITGYVVFDKVLKKIDFDEELRNKNTAVAIVIAGFMIAIGIIISGVVA</sequence>
<dbReference type="GeneID" id="92946537"/>
<evidence type="ECO:0000313" key="11">
    <source>
        <dbReference type="Proteomes" id="UP000238081"/>
    </source>
</evidence>
<name>A0A0A6PXX6_CLOBU</name>
<dbReference type="RefSeq" id="WP_035764746.1">
    <property type="nucleotide sequence ID" value="NZ_AP019717.1"/>
</dbReference>
<dbReference type="AlphaFoldDB" id="A0A0A6PXX6"/>
<keyword evidence="5 7" id="KW-1133">Transmembrane helix</keyword>
<dbReference type="InterPro" id="IPR007140">
    <property type="entry name" value="DUF350"/>
</dbReference>
<evidence type="ECO:0000256" key="3">
    <source>
        <dbReference type="ARBA" id="ARBA00022475"/>
    </source>
</evidence>
<evidence type="ECO:0000256" key="5">
    <source>
        <dbReference type="ARBA" id="ARBA00022989"/>
    </source>
</evidence>
<feature type="transmembrane region" description="Helical" evidence="7">
    <location>
        <begin position="49"/>
        <end position="68"/>
    </location>
</feature>
<reference evidence="10 13" key="2">
    <citation type="submission" date="2019-05" db="EMBL/GenBank/DDBJ databases">
        <authorList>
            <person name="Schori C."/>
            <person name="Ahrens C."/>
        </authorList>
    </citation>
    <scope>NUCLEOTIDE SEQUENCE [LARGE SCALE GENOMIC DNA]</scope>
    <source>
        <strain evidence="10 13">DSM 10702</strain>
    </source>
</reference>
<evidence type="ECO:0000313" key="9">
    <source>
        <dbReference type="EMBL" id="PPV12827.1"/>
    </source>
</evidence>
<dbReference type="EMBL" id="BKBC01000011">
    <property type="protein sequence ID" value="GEQ20717.1"/>
    <property type="molecule type" value="Genomic_DNA"/>
</dbReference>
<evidence type="ECO:0000256" key="6">
    <source>
        <dbReference type="ARBA" id="ARBA00023136"/>
    </source>
</evidence>
<comment type="similarity">
    <text evidence="2">Belongs to the UPF0719 family.</text>
</comment>
<dbReference type="EMBL" id="CP040627">
    <property type="protein sequence ID" value="QMW93224.1"/>
    <property type="molecule type" value="Genomic_DNA"/>
</dbReference>
<evidence type="ECO:0000256" key="1">
    <source>
        <dbReference type="ARBA" id="ARBA00004651"/>
    </source>
</evidence>
<reference evidence="8 12" key="3">
    <citation type="submission" date="2019-07" db="EMBL/GenBank/DDBJ databases">
        <title>Whole genome shotgun sequence of Clostridium butyricum NBRC 3858.</title>
        <authorList>
            <person name="Hosoyama A."/>
            <person name="Uohara A."/>
            <person name="Ohji S."/>
            <person name="Ichikawa N."/>
        </authorList>
    </citation>
    <scope>NUCLEOTIDE SEQUENCE [LARGE SCALE GENOMIC DNA]</scope>
    <source>
        <strain evidence="8 12">NBRC 3858</strain>
    </source>
</reference>
<evidence type="ECO:0000256" key="4">
    <source>
        <dbReference type="ARBA" id="ARBA00022692"/>
    </source>
</evidence>
<evidence type="ECO:0000313" key="12">
    <source>
        <dbReference type="Proteomes" id="UP000321089"/>
    </source>
</evidence>
<keyword evidence="4 7" id="KW-0812">Transmembrane</keyword>
<dbReference type="Proteomes" id="UP000238081">
    <property type="component" value="Unassembled WGS sequence"/>
</dbReference>
<keyword evidence="6 7" id="KW-0472">Membrane</keyword>
<evidence type="ECO:0000256" key="7">
    <source>
        <dbReference type="SAM" id="Phobius"/>
    </source>
</evidence>
<proteinExistence type="inferred from homology"/>